<dbReference type="AlphaFoldDB" id="A0A972JIX8"/>
<name>A0A972JIX8_9FLAO</name>
<reference evidence="1" key="1">
    <citation type="submission" date="2020-02" db="EMBL/GenBank/DDBJ databases">
        <title>Flavobacterium sp. genome.</title>
        <authorList>
            <person name="Jung H.S."/>
            <person name="Baek J.H."/>
            <person name="Jeon C.O."/>
        </authorList>
    </citation>
    <scope>NUCLEOTIDE SEQUENCE</scope>
    <source>
        <strain evidence="1">SE-s28</strain>
    </source>
</reference>
<proteinExistence type="predicted"/>
<gene>
    <name evidence="1" type="ORF">G6047_06330</name>
</gene>
<organism evidence="1 2">
    <name type="scientific">Flavobacterium silvaticum</name>
    <dbReference type="NCBI Taxonomy" id="1852020"/>
    <lineage>
        <taxon>Bacteria</taxon>
        <taxon>Pseudomonadati</taxon>
        <taxon>Bacteroidota</taxon>
        <taxon>Flavobacteriia</taxon>
        <taxon>Flavobacteriales</taxon>
        <taxon>Flavobacteriaceae</taxon>
        <taxon>Flavobacterium</taxon>
    </lineage>
</organism>
<dbReference type="RefSeq" id="WP_169526647.1">
    <property type="nucleotide sequence ID" value="NZ_JAAMPU010000102.1"/>
</dbReference>
<dbReference type="Proteomes" id="UP000712080">
    <property type="component" value="Unassembled WGS sequence"/>
</dbReference>
<protein>
    <submittedName>
        <fullName evidence="1">Uncharacterized protein</fullName>
    </submittedName>
</protein>
<dbReference type="EMBL" id="JAAMPU010000102">
    <property type="protein sequence ID" value="NMH27642.1"/>
    <property type="molecule type" value="Genomic_DNA"/>
</dbReference>
<accession>A0A972JIX8</accession>
<comment type="caution">
    <text evidence="1">The sequence shown here is derived from an EMBL/GenBank/DDBJ whole genome shotgun (WGS) entry which is preliminary data.</text>
</comment>
<sequence>MRKLEAGSRKQLLRKVYGSQDVAFKKIITANSFPFQSYIFKFENI</sequence>
<keyword evidence="2" id="KW-1185">Reference proteome</keyword>
<evidence type="ECO:0000313" key="2">
    <source>
        <dbReference type="Proteomes" id="UP000712080"/>
    </source>
</evidence>
<evidence type="ECO:0000313" key="1">
    <source>
        <dbReference type="EMBL" id="NMH27642.1"/>
    </source>
</evidence>